<dbReference type="OrthoDB" id="19261at2759"/>
<feature type="non-terminal residue" evidence="3">
    <location>
        <position position="400"/>
    </location>
</feature>
<evidence type="ECO:0000256" key="1">
    <source>
        <dbReference type="SAM" id="MobiDB-lite"/>
    </source>
</evidence>
<protein>
    <recommendedName>
        <fullName evidence="2">DOMON domain-containing protein</fullName>
    </recommendedName>
</protein>
<dbReference type="PANTHER" id="PTHR10157:SF23">
    <property type="entry name" value="MOXD1 HOMOLOG 1"/>
    <property type="match status" value="1"/>
</dbReference>
<keyword evidence="4" id="KW-1185">Reference proteome</keyword>
<evidence type="ECO:0000313" key="3">
    <source>
        <dbReference type="EMBL" id="CAG7728142.1"/>
    </source>
</evidence>
<dbReference type="InterPro" id="IPR005018">
    <property type="entry name" value="DOMON_domain"/>
</dbReference>
<dbReference type="InterPro" id="IPR045266">
    <property type="entry name" value="DOH_DOMON"/>
</dbReference>
<dbReference type="InterPro" id="IPR000945">
    <property type="entry name" value="DBH-like"/>
</dbReference>
<evidence type="ECO:0000313" key="4">
    <source>
        <dbReference type="Proteomes" id="UP000708208"/>
    </source>
</evidence>
<proteinExistence type="predicted"/>
<dbReference type="Pfam" id="PF03351">
    <property type="entry name" value="DOMON"/>
    <property type="match status" value="1"/>
</dbReference>
<dbReference type="GO" id="GO:0005615">
    <property type="term" value="C:extracellular space"/>
    <property type="evidence" value="ECO:0007669"/>
    <property type="project" value="TreeGrafter"/>
</dbReference>
<comment type="caution">
    <text evidence="3">The sequence shown here is derived from an EMBL/GenBank/DDBJ whole genome shotgun (WGS) entry which is preliminary data.</text>
</comment>
<dbReference type="GO" id="GO:0030667">
    <property type="term" value="C:secretory granule membrane"/>
    <property type="evidence" value="ECO:0007669"/>
    <property type="project" value="TreeGrafter"/>
</dbReference>
<dbReference type="GO" id="GO:0006589">
    <property type="term" value="P:octopamine biosynthetic process"/>
    <property type="evidence" value="ECO:0007669"/>
    <property type="project" value="TreeGrafter"/>
</dbReference>
<feature type="compositionally biased region" description="Low complexity" evidence="1">
    <location>
        <begin position="194"/>
        <end position="248"/>
    </location>
</feature>
<dbReference type="SMART" id="SM00664">
    <property type="entry name" value="DoH"/>
    <property type="match status" value="1"/>
</dbReference>
<organism evidence="3 4">
    <name type="scientific">Allacma fusca</name>
    <dbReference type="NCBI Taxonomy" id="39272"/>
    <lineage>
        <taxon>Eukaryota</taxon>
        <taxon>Metazoa</taxon>
        <taxon>Ecdysozoa</taxon>
        <taxon>Arthropoda</taxon>
        <taxon>Hexapoda</taxon>
        <taxon>Collembola</taxon>
        <taxon>Symphypleona</taxon>
        <taxon>Sminthuridae</taxon>
        <taxon>Allacma</taxon>
    </lineage>
</organism>
<dbReference type="PANTHER" id="PTHR10157">
    <property type="entry name" value="DOPAMINE BETA HYDROXYLASE RELATED"/>
    <property type="match status" value="1"/>
</dbReference>
<reference evidence="3" key="1">
    <citation type="submission" date="2021-06" db="EMBL/GenBank/DDBJ databases">
        <authorList>
            <person name="Hodson N. C."/>
            <person name="Mongue J. A."/>
            <person name="Jaron S. K."/>
        </authorList>
    </citation>
    <scope>NUCLEOTIDE SEQUENCE</scope>
</reference>
<feature type="domain" description="DOMON" evidence="2">
    <location>
        <begin position="258"/>
        <end position="373"/>
    </location>
</feature>
<dbReference type="GO" id="GO:0005507">
    <property type="term" value="F:copper ion binding"/>
    <property type="evidence" value="ECO:0007669"/>
    <property type="project" value="TreeGrafter"/>
</dbReference>
<dbReference type="AlphaFoldDB" id="A0A8J2JX03"/>
<dbReference type="GO" id="GO:0042421">
    <property type="term" value="P:norepinephrine biosynthetic process"/>
    <property type="evidence" value="ECO:0007669"/>
    <property type="project" value="TreeGrafter"/>
</dbReference>
<dbReference type="GO" id="GO:0004500">
    <property type="term" value="F:dopamine beta-monooxygenase activity"/>
    <property type="evidence" value="ECO:0007669"/>
    <property type="project" value="InterPro"/>
</dbReference>
<feature type="domain" description="DOMON" evidence="2">
    <location>
        <begin position="1"/>
        <end position="52"/>
    </location>
</feature>
<feature type="compositionally biased region" description="Low complexity" evidence="1">
    <location>
        <begin position="87"/>
        <end position="100"/>
    </location>
</feature>
<dbReference type="GO" id="GO:0042420">
    <property type="term" value="P:dopamine catabolic process"/>
    <property type="evidence" value="ECO:0007669"/>
    <property type="project" value="TreeGrafter"/>
</dbReference>
<sequence>PLVDLVQDWILLYGSEANGITTLKFSRKLDTKDPGTDVVIRNKYLYLTWAFHVSSDIPTASFPHYFTEAGRGATRVNLLEPPGNLPTSTSFETESVSTASPEVSTWPETTTESISTATPEVSTWPETTTESISTATPEVSTWPETTTESIRTATPEVSTWPETTTESISTATPEVSTWPETTTESISTDTPEVSTWPETTTESASTASPEVPTMTTDSSSEPEPPSTTDLPSSSTPSDPISTTPKPSDGFTRTEKLSDIFQVTWTVDFETETLLFNVTANVTGYIVFGISDRGTMDGADLIVGGVFRGVPYLDDSHSIQAGKPAVDLIQNYHLLSSHESESHTNLVFSRVFDTTDPDDLPIEYKWTHFIWATSNCENLNGEDISGRFAVNILEPNPRVSN</sequence>
<gene>
    <name evidence="3" type="ORF">AFUS01_LOCUS16946</name>
</gene>
<evidence type="ECO:0000259" key="2">
    <source>
        <dbReference type="PROSITE" id="PS50836"/>
    </source>
</evidence>
<dbReference type="Proteomes" id="UP000708208">
    <property type="component" value="Unassembled WGS sequence"/>
</dbReference>
<dbReference type="PROSITE" id="PS50836">
    <property type="entry name" value="DOMON"/>
    <property type="match status" value="2"/>
</dbReference>
<dbReference type="EMBL" id="CAJVCH010159152">
    <property type="protein sequence ID" value="CAG7728142.1"/>
    <property type="molecule type" value="Genomic_DNA"/>
</dbReference>
<feature type="compositionally biased region" description="Polar residues" evidence="1">
    <location>
        <begin position="101"/>
        <end position="193"/>
    </location>
</feature>
<dbReference type="CDD" id="cd09631">
    <property type="entry name" value="DOMON_DOH"/>
    <property type="match status" value="2"/>
</dbReference>
<accession>A0A8J2JX03</accession>
<feature type="region of interest" description="Disordered" evidence="1">
    <location>
        <begin position="83"/>
        <end position="251"/>
    </location>
</feature>
<name>A0A8J2JX03_9HEXA</name>